<dbReference type="Proteomes" id="UP000521872">
    <property type="component" value="Unassembled WGS sequence"/>
</dbReference>
<sequence>MDGALSMSFSSKQLYNPDVLSEIFLSLTSYDQYDPNSQPLKALRLASHVCSSWRQLILSSPVIWARNINVDELNHMTDDWRSEVLRRTGDAVLSIKGTGRHLSAKSERFIVSLLRDSWHRIKYIQICLSPLSRHRSRAFSQILRTPAPNLEHFAVGNIEVVYSNEQDNDEVERAEELVLGDDGWKYYSVSFGGKAPRLKHFSCPALLLPAVSQPWFSQVLHLECGEINGRNLLNALPYMPNLETLHVHITTDLPEIPVFSPADGIILPRLHDVRITTYSPWRVGLAILVALQPRPEFKLDFDVQDGVGDVSIEDADAIKHVLSQLFTGTSPDLKEDCHLQAVFYDTVFEITIPQKFRLSFSTWDSLSALLGILRMPLAPFYHATELNIDIKYSVVNPHSDTMAQFFSSLTLVHSLKTDMETLVYIHKLSLRYDDTHLLPSLRHLELLNYDKFLANMIEEFLDYRHDPYGTPILSLTCHGLWGDNLSNLERFNGILFRGCFGDEEVHYVCGSGNPERLDFTATAIADGNSEIEEMEILKALAALSTFFSSAL</sequence>
<comment type="caution">
    <text evidence="1">The sequence shown here is derived from an EMBL/GenBank/DDBJ whole genome shotgun (WGS) entry which is preliminary data.</text>
</comment>
<reference evidence="1 2" key="1">
    <citation type="submission" date="2019-12" db="EMBL/GenBank/DDBJ databases">
        <authorList>
            <person name="Floudas D."/>
            <person name="Bentzer J."/>
            <person name="Ahren D."/>
            <person name="Johansson T."/>
            <person name="Persson P."/>
            <person name="Tunlid A."/>
        </authorList>
    </citation>
    <scope>NUCLEOTIDE SEQUENCE [LARGE SCALE GENOMIC DNA]</scope>
    <source>
        <strain evidence="1 2">CBS 102.39</strain>
    </source>
</reference>
<name>A0A8H4VWI6_9AGAR</name>
<evidence type="ECO:0008006" key="3">
    <source>
        <dbReference type="Google" id="ProtNLM"/>
    </source>
</evidence>
<keyword evidence="2" id="KW-1185">Reference proteome</keyword>
<evidence type="ECO:0000313" key="2">
    <source>
        <dbReference type="Proteomes" id="UP000521872"/>
    </source>
</evidence>
<dbReference type="AlphaFoldDB" id="A0A8H4VWI6"/>
<evidence type="ECO:0000313" key="1">
    <source>
        <dbReference type="EMBL" id="KAF4622529.1"/>
    </source>
</evidence>
<accession>A0A8H4VWI6</accession>
<dbReference type="EMBL" id="JAACJL010000002">
    <property type="protein sequence ID" value="KAF4622529.1"/>
    <property type="molecule type" value="Genomic_DNA"/>
</dbReference>
<gene>
    <name evidence="1" type="ORF">D9613_009636</name>
</gene>
<organism evidence="1 2">
    <name type="scientific">Agrocybe pediades</name>
    <dbReference type="NCBI Taxonomy" id="84607"/>
    <lineage>
        <taxon>Eukaryota</taxon>
        <taxon>Fungi</taxon>
        <taxon>Dikarya</taxon>
        <taxon>Basidiomycota</taxon>
        <taxon>Agaricomycotina</taxon>
        <taxon>Agaricomycetes</taxon>
        <taxon>Agaricomycetidae</taxon>
        <taxon>Agaricales</taxon>
        <taxon>Agaricineae</taxon>
        <taxon>Strophariaceae</taxon>
        <taxon>Agrocybe</taxon>
    </lineage>
</organism>
<protein>
    <recommendedName>
        <fullName evidence="3">F-box domain-containing protein</fullName>
    </recommendedName>
</protein>
<proteinExistence type="predicted"/>